<dbReference type="Gene3D" id="1.20.5.340">
    <property type="match status" value="1"/>
</dbReference>
<dbReference type="EMBL" id="LPHD01000049">
    <property type="protein sequence ID" value="KWA83901.1"/>
    <property type="molecule type" value="Genomic_DNA"/>
</dbReference>
<evidence type="ECO:0000256" key="1">
    <source>
        <dbReference type="SAM" id="Coils"/>
    </source>
</evidence>
<gene>
    <name evidence="2" type="ORF">WL29_21280</name>
</gene>
<keyword evidence="1" id="KW-0175">Coiled coil</keyword>
<comment type="caution">
    <text evidence="2">The sequence shown here is derived from an EMBL/GenBank/DDBJ whole genome shotgun (WGS) entry which is preliminary data.</text>
</comment>
<name>A0A106QBN7_9BURK</name>
<proteinExistence type="predicted"/>
<accession>A0A106QBN7</accession>
<evidence type="ECO:0000313" key="2">
    <source>
        <dbReference type="EMBL" id="KWA83901.1"/>
    </source>
</evidence>
<dbReference type="AlphaFoldDB" id="A0A106QBN7"/>
<reference evidence="2 3" key="1">
    <citation type="submission" date="2015-11" db="EMBL/GenBank/DDBJ databases">
        <title>Expanding the genomic diversity of Burkholderia species for the development of highly accurate diagnostics.</title>
        <authorList>
            <person name="Sahl J."/>
            <person name="Keim P."/>
            <person name="Wagner D."/>
        </authorList>
    </citation>
    <scope>NUCLEOTIDE SEQUENCE [LARGE SCALE GENOMIC DNA]</scope>
    <source>
        <strain evidence="2 3">MSMB2087WGS</strain>
    </source>
</reference>
<sequence length="134" mass="14539">MLALVDSEAGPLPEAVQQALRQLGVTLWAAAQNQAHAPLLTLEAERDDALRHASQAATEVDRLTEELDTVTKQLTAANRSIATHKERLAAMESRLHEQELRIGERNLELERIAAQNVELTRALAAAVSADDSAS</sequence>
<dbReference type="Proteomes" id="UP000060630">
    <property type="component" value="Unassembled WGS sequence"/>
</dbReference>
<feature type="coiled-coil region" evidence="1">
    <location>
        <begin position="46"/>
        <end position="101"/>
    </location>
</feature>
<organism evidence="2 3">
    <name type="scientific">Burkholderia ubonensis</name>
    <dbReference type="NCBI Taxonomy" id="101571"/>
    <lineage>
        <taxon>Bacteria</taxon>
        <taxon>Pseudomonadati</taxon>
        <taxon>Pseudomonadota</taxon>
        <taxon>Betaproteobacteria</taxon>
        <taxon>Burkholderiales</taxon>
        <taxon>Burkholderiaceae</taxon>
        <taxon>Burkholderia</taxon>
        <taxon>Burkholderia cepacia complex</taxon>
    </lineage>
</organism>
<protein>
    <submittedName>
        <fullName evidence="2">Uncharacterized protein</fullName>
    </submittedName>
</protein>
<evidence type="ECO:0000313" key="3">
    <source>
        <dbReference type="Proteomes" id="UP000060630"/>
    </source>
</evidence>